<dbReference type="Proteomes" id="UP001459277">
    <property type="component" value="Unassembled WGS sequence"/>
</dbReference>
<comment type="caution">
    <text evidence="1">The sequence shown here is derived from an EMBL/GenBank/DDBJ whole genome shotgun (WGS) entry which is preliminary data.</text>
</comment>
<reference evidence="1 2" key="1">
    <citation type="submission" date="2024-01" db="EMBL/GenBank/DDBJ databases">
        <title>A telomere-to-telomere, gap-free genome of sweet tea (Lithocarpus litseifolius).</title>
        <authorList>
            <person name="Zhou J."/>
        </authorList>
    </citation>
    <scope>NUCLEOTIDE SEQUENCE [LARGE SCALE GENOMIC DNA]</scope>
    <source>
        <strain evidence="1">Zhou-2022a</strain>
        <tissue evidence="1">Leaf</tissue>
    </source>
</reference>
<evidence type="ECO:0000313" key="2">
    <source>
        <dbReference type="Proteomes" id="UP001459277"/>
    </source>
</evidence>
<dbReference type="PANTHER" id="PTHR33116">
    <property type="entry name" value="REVERSE TRANSCRIPTASE ZINC-BINDING DOMAIN-CONTAINING PROTEIN-RELATED-RELATED"/>
    <property type="match status" value="1"/>
</dbReference>
<proteinExistence type="predicted"/>
<accession>A0AAW2C7Y4</accession>
<evidence type="ECO:0008006" key="3">
    <source>
        <dbReference type="Google" id="ProtNLM"/>
    </source>
</evidence>
<organism evidence="1 2">
    <name type="scientific">Lithocarpus litseifolius</name>
    <dbReference type="NCBI Taxonomy" id="425828"/>
    <lineage>
        <taxon>Eukaryota</taxon>
        <taxon>Viridiplantae</taxon>
        <taxon>Streptophyta</taxon>
        <taxon>Embryophyta</taxon>
        <taxon>Tracheophyta</taxon>
        <taxon>Spermatophyta</taxon>
        <taxon>Magnoliopsida</taxon>
        <taxon>eudicotyledons</taxon>
        <taxon>Gunneridae</taxon>
        <taxon>Pentapetalae</taxon>
        <taxon>rosids</taxon>
        <taxon>fabids</taxon>
        <taxon>Fagales</taxon>
        <taxon>Fagaceae</taxon>
        <taxon>Lithocarpus</taxon>
    </lineage>
</organism>
<gene>
    <name evidence="1" type="ORF">SO802_022782</name>
</gene>
<keyword evidence="2" id="KW-1185">Reference proteome</keyword>
<evidence type="ECO:0000313" key="1">
    <source>
        <dbReference type="EMBL" id="KAK9993079.1"/>
    </source>
</evidence>
<protein>
    <recommendedName>
        <fullName evidence="3">Reverse transcriptase</fullName>
    </recommendedName>
</protein>
<sequence>MCSEGLHGLINKVATNGTICGVSLCCNGPKLTHLLFANDSLIFCRAKEEECQSLLDVLAKYGRAMEQQINRAKTTIVFSKSTTEEVQEVIKDMLGVNVVRQYETFFWGQRGDNRKIHWVKWLDLCKPKTQGGMGFKDLSLFNDALLAKQTWRLLHDTSSLLYRVFKAKFFPNTSVMEAKIPANASYAWKSLMKGRDVIKRGARWRIGLGRSIHIWGDNWLPLKATPKVVSPKVEGSDLTMLVI</sequence>
<name>A0AAW2C7Y4_9ROSI</name>
<dbReference type="AlphaFoldDB" id="A0AAW2C7Y4"/>
<dbReference type="PANTHER" id="PTHR33116:SF86">
    <property type="entry name" value="REVERSE TRANSCRIPTASE DOMAIN-CONTAINING PROTEIN"/>
    <property type="match status" value="1"/>
</dbReference>
<dbReference type="EMBL" id="JAZDWU010000008">
    <property type="protein sequence ID" value="KAK9993079.1"/>
    <property type="molecule type" value="Genomic_DNA"/>
</dbReference>